<sequence>MAFAAAVAVLHDPARAEEVVQDSFVKIWRNSDRFDPERGSMKTWVLTTVRNRSVDYLRGRHAHERQELELPSDTQATGLGADPWRHVASLIDRSTLQDALSKLPAPQREAIELAYFQGYRHPEIAEMQGVPLSTVKGRIRLGIKKLHVYIADRGIVFDAAHEELQSMVRSYLMGSCENGEAEVIETHLEMCASCRQLARKLAGVRLSSGAEDSD</sequence>
<dbReference type="SUPFAM" id="SSF88946">
    <property type="entry name" value="Sigma2 domain of RNA polymerase sigma factors"/>
    <property type="match status" value="1"/>
</dbReference>
<dbReference type="SUPFAM" id="SSF88659">
    <property type="entry name" value="Sigma3 and sigma4 domains of RNA polymerase sigma factors"/>
    <property type="match status" value="1"/>
</dbReference>
<dbReference type="GO" id="GO:0016987">
    <property type="term" value="F:sigma factor activity"/>
    <property type="evidence" value="ECO:0007669"/>
    <property type="project" value="UniProtKB-KW"/>
</dbReference>
<dbReference type="PANTHER" id="PTHR43133">
    <property type="entry name" value="RNA POLYMERASE ECF-TYPE SIGMA FACTO"/>
    <property type="match status" value="1"/>
</dbReference>
<dbReference type="InterPro" id="IPR039425">
    <property type="entry name" value="RNA_pol_sigma-70-like"/>
</dbReference>
<evidence type="ECO:0000256" key="4">
    <source>
        <dbReference type="ARBA" id="ARBA00023163"/>
    </source>
</evidence>
<feature type="domain" description="RNA polymerase sigma factor 70 region 4 type 2" evidence="6">
    <location>
        <begin position="96"/>
        <end position="146"/>
    </location>
</feature>
<evidence type="ECO:0000313" key="9">
    <source>
        <dbReference type="Proteomes" id="UP000612893"/>
    </source>
</evidence>
<dbReference type="NCBIfam" id="TIGR02937">
    <property type="entry name" value="sigma70-ECF"/>
    <property type="match status" value="1"/>
</dbReference>
<dbReference type="AlphaFoldDB" id="A0A934JWF4"/>
<proteinExistence type="inferred from homology"/>
<reference evidence="8" key="1">
    <citation type="submission" date="2020-10" db="EMBL/GenBank/DDBJ databases">
        <title>Ca. Dormibacterota MAGs.</title>
        <authorList>
            <person name="Montgomery K."/>
        </authorList>
    </citation>
    <scope>NUCLEOTIDE SEQUENCE [LARGE SCALE GENOMIC DNA]</scope>
    <source>
        <strain evidence="8">SC8812_S17_10</strain>
    </source>
</reference>
<evidence type="ECO:0000256" key="1">
    <source>
        <dbReference type="ARBA" id="ARBA00010641"/>
    </source>
</evidence>
<evidence type="ECO:0000259" key="5">
    <source>
        <dbReference type="Pfam" id="PF04542"/>
    </source>
</evidence>
<evidence type="ECO:0000256" key="2">
    <source>
        <dbReference type="ARBA" id="ARBA00023015"/>
    </source>
</evidence>
<feature type="domain" description="RNA polymerase sigma-70 region 2" evidence="5">
    <location>
        <begin position="4"/>
        <end position="60"/>
    </location>
</feature>
<keyword evidence="4" id="KW-0804">Transcription</keyword>
<comment type="caution">
    <text evidence="8">The sequence shown here is derived from an EMBL/GenBank/DDBJ whole genome shotgun (WGS) entry which is preliminary data.</text>
</comment>
<dbReference type="Gene3D" id="1.10.1740.10">
    <property type="match status" value="1"/>
</dbReference>
<dbReference type="EMBL" id="JAEKNR010000034">
    <property type="protein sequence ID" value="MBJ7597056.1"/>
    <property type="molecule type" value="Genomic_DNA"/>
</dbReference>
<feature type="domain" description="Putative zinc-finger" evidence="7">
    <location>
        <begin position="165"/>
        <end position="195"/>
    </location>
</feature>
<dbReference type="InterPro" id="IPR013325">
    <property type="entry name" value="RNA_pol_sigma_r2"/>
</dbReference>
<dbReference type="Pfam" id="PF08281">
    <property type="entry name" value="Sigma70_r4_2"/>
    <property type="match status" value="1"/>
</dbReference>
<dbReference type="InterPro" id="IPR013249">
    <property type="entry name" value="RNA_pol_sigma70_r4_t2"/>
</dbReference>
<dbReference type="Pfam" id="PF04542">
    <property type="entry name" value="Sigma70_r2"/>
    <property type="match status" value="1"/>
</dbReference>
<dbReference type="InterPro" id="IPR041916">
    <property type="entry name" value="Anti_sigma_zinc_sf"/>
</dbReference>
<dbReference type="InterPro" id="IPR007627">
    <property type="entry name" value="RNA_pol_sigma70_r2"/>
</dbReference>
<dbReference type="Proteomes" id="UP000612893">
    <property type="component" value="Unassembled WGS sequence"/>
</dbReference>
<gene>
    <name evidence="8" type="ORF">JF922_03080</name>
</gene>
<dbReference type="Pfam" id="PF13490">
    <property type="entry name" value="zf-HC2"/>
    <property type="match status" value="1"/>
</dbReference>
<dbReference type="InterPro" id="IPR014284">
    <property type="entry name" value="RNA_pol_sigma-70_dom"/>
</dbReference>
<comment type="similarity">
    <text evidence="1">Belongs to the sigma-70 factor family. ECF subfamily.</text>
</comment>
<dbReference type="InterPro" id="IPR036388">
    <property type="entry name" value="WH-like_DNA-bd_sf"/>
</dbReference>
<keyword evidence="9" id="KW-1185">Reference proteome</keyword>
<accession>A0A934JWF4</accession>
<evidence type="ECO:0000259" key="6">
    <source>
        <dbReference type="Pfam" id="PF08281"/>
    </source>
</evidence>
<keyword evidence="2" id="KW-0805">Transcription regulation</keyword>
<evidence type="ECO:0000259" key="7">
    <source>
        <dbReference type="Pfam" id="PF13490"/>
    </source>
</evidence>
<dbReference type="PANTHER" id="PTHR43133:SF62">
    <property type="entry name" value="RNA POLYMERASE SIGMA FACTOR SIGZ"/>
    <property type="match status" value="1"/>
</dbReference>
<evidence type="ECO:0000256" key="3">
    <source>
        <dbReference type="ARBA" id="ARBA00023082"/>
    </source>
</evidence>
<dbReference type="InterPro" id="IPR013324">
    <property type="entry name" value="RNA_pol_sigma_r3/r4-like"/>
</dbReference>
<protein>
    <submittedName>
        <fullName evidence="8">Sigma-70 family RNA polymerase sigma factor</fullName>
    </submittedName>
</protein>
<organism evidence="8 9">
    <name type="scientific">Candidatus Nephthysia bennettiae</name>
    <dbReference type="NCBI Taxonomy" id="3127016"/>
    <lineage>
        <taxon>Bacteria</taxon>
        <taxon>Bacillati</taxon>
        <taxon>Candidatus Dormiibacterota</taxon>
        <taxon>Candidatus Dormibacteria</taxon>
        <taxon>Candidatus Dormibacterales</taxon>
        <taxon>Candidatus Dormibacteraceae</taxon>
        <taxon>Candidatus Nephthysia</taxon>
    </lineage>
</organism>
<dbReference type="Gene3D" id="1.10.10.10">
    <property type="entry name" value="Winged helix-like DNA-binding domain superfamily/Winged helix DNA-binding domain"/>
    <property type="match status" value="1"/>
</dbReference>
<name>A0A934JWF4_9BACT</name>
<dbReference type="Gene3D" id="1.10.10.1320">
    <property type="entry name" value="Anti-sigma factor, zinc-finger domain"/>
    <property type="match status" value="1"/>
</dbReference>
<dbReference type="InterPro" id="IPR027383">
    <property type="entry name" value="Znf_put"/>
</dbReference>
<dbReference type="CDD" id="cd06171">
    <property type="entry name" value="Sigma70_r4"/>
    <property type="match status" value="1"/>
</dbReference>
<keyword evidence="3" id="KW-0731">Sigma factor</keyword>
<evidence type="ECO:0000313" key="8">
    <source>
        <dbReference type="EMBL" id="MBJ7597056.1"/>
    </source>
</evidence>